<feature type="domain" description="CBM-cenC" evidence="3">
    <location>
        <begin position="38"/>
        <end position="156"/>
    </location>
</feature>
<feature type="chain" id="PRO_5047231968" evidence="2">
    <location>
        <begin position="32"/>
        <end position="308"/>
    </location>
</feature>
<evidence type="ECO:0000259" key="3">
    <source>
        <dbReference type="Pfam" id="PF02018"/>
    </source>
</evidence>
<proteinExistence type="predicted"/>
<dbReference type="Gene3D" id="2.60.120.260">
    <property type="entry name" value="Galactose-binding domain-like"/>
    <property type="match status" value="2"/>
</dbReference>
<dbReference type="EMBL" id="QVOD01000058">
    <property type="protein sequence ID" value="RFT62913.1"/>
    <property type="molecule type" value="Genomic_DNA"/>
</dbReference>
<keyword evidence="2" id="KW-0732">Signal</keyword>
<dbReference type="InterPro" id="IPR008979">
    <property type="entry name" value="Galactose-bd-like_sf"/>
</dbReference>
<organism evidence="4 5">
    <name type="scientific">Bacillus clarus</name>
    <dbReference type="NCBI Taxonomy" id="2338372"/>
    <lineage>
        <taxon>Bacteria</taxon>
        <taxon>Bacillati</taxon>
        <taxon>Bacillota</taxon>
        <taxon>Bacilli</taxon>
        <taxon>Bacillales</taxon>
        <taxon>Bacillaceae</taxon>
        <taxon>Bacillus</taxon>
        <taxon>Bacillus cereus group</taxon>
    </lineage>
</organism>
<dbReference type="SUPFAM" id="SSF49785">
    <property type="entry name" value="Galactose-binding domain-like"/>
    <property type="match status" value="2"/>
</dbReference>
<accession>A0ABX9KNB6</accession>
<keyword evidence="1" id="KW-0378">Hydrolase</keyword>
<gene>
    <name evidence="4" type="ORF">D0U04_26775</name>
</gene>
<evidence type="ECO:0000313" key="5">
    <source>
        <dbReference type="Proteomes" id="UP000264294"/>
    </source>
</evidence>
<feature type="signal peptide" evidence="2">
    <location>
        <begin position="1"/>
        <end position="31"/>
    </location>
</feature>
<name>A0ABX9KNB6_9BACI</name>
<dbReference type="Pfam" id="PF02018">
    <property type="entry name" value="CBM_4_9"/>
    <property type="match status" value="2"/>
</dbReference>
<dbReference type="Proteomes" id="UP000264294">
    <property type="component" value="Unassembled WGS sequence"/>
</dbReference>
<protein>
    <submittedName>
        <fullName evidence="4">Choline-binding protein A</fullName>
    </submittedName>
</protein>
<dbReference type="InterPro" id="IPR003305">
    <property type="entry name" value="CenC_carb-bd"/>
</dbReference>
<evidence type="ECO:0000256" key="2">
    <source>
        <dbReference type="SAM" id="SignalP"/>
    </source>
</evidence>
<sequence length="308" mass="33351">MTEMVKRLGFRVYSTAIVLSASIGFSGTVSADSLSVSEQITNGNFEDGLNNWALSNPNSSNKNIGTSETGNHYLKLINKDTAYQLVTVKPNTEYTLSFDVAGIIGSPAEVTVGNLDSTQKIVPLIKKQYTGFKPAHHEFKFETGEDVSNFAVKFASTGNGRAKFDNVQLKGKSYIFNVDFDQNANLDPLKQWGYVNSSIEEHVGINNSKGIHLTGSNGGFEGYVTFKPNTTYTLSANGKVVSSGRKVIIGTGINGVGEKTLEFTSSQYEQTSVEFTTGDTEASGKVYIYIPSGESCDAYLDDIVLVEK</sequence>
<feature type="domain" description="CBM-cenC" evidence="3">
    <location>
        <begin position="173"/>
        <end position="291"/>
    </location>
</feature>
<evidence type="ECO:0000256" key="1">
    <source>
        <dbReference type="ARBA" id="ARBA00022801"/>
    </source>
</evidence>
<comment type="caution">
    <text evidence="4">The sequence shown here is derived from an EMBL/GenBank/DDBJ whole genome shotgun (WGS) entry which is preliminary data.</text>
</comment>
<dbReference type="RefSeq" id="WP_080743767.1">
    <property type="nucleotide sequence ID" value="NZ_JMQC01000011.1"/>
</dbReference>
<keyword evidence="5" id="KW-1185">Reference proteome</keyword>
<evidence type="ECO:0000313" key="4">
    <source>
        <dbReference type="EMBL" id="RFT62913.1"/>
    </source>
</evidence>
<reference evidence="4 5" key="1">
    <citation type="submission" date="2018-08" db="EMBL/GenBank/DDBJ databases">
        <title>Bacillus clarus sp. nov. strain PS00077A.</title>
        <authorList>
            <person name="Mendez Acevedo M."/>
            <person name="Carroll L."/>
            <person name="Mukherjee M."/>
            <person name="Wiedmann M."/>
            <person name="Kovac J."/>
        </authorList>
    </citation>
    <scope>NUCLEOTIDE SEQUENCE [LARGE SCALE GENOMIC DNA]</scope>
    <source>
        <strain evidence="4 5">PS00077A</strain>
    </source>
</reference>